<dbReference type="OrthoDB" id="9815497at2"/>
<protein>
    <submittedName>
        <fullName evidence="1">Xanthine dehydrogenase accessory factor</fullName>
    </submittedName>
</protein>
<gene>
    <name evidence="1" type="ORF">SAMN05216366_11034</name>
</gene>
<dbReference type="NCBIfam" id="TIGR03309">
    <property type="entry name" value="matur_yqeB"/>
    <property type="match status" value="1"/>
</dbReference>
<dbReference type="RefSeq" id="WP_074571981.1">
    <property type="nucleotide sequence ID" value="NZ_FNJQ01000010.1"/>
</dbReference>
<sequence length="280" mass="30914">MKHLVIVRGGGELASGTIHALFRAGFRVLVLEKKEPSATRRRVAYSEAMYRGQAKVERITCYKAENLHEAKARLKKGELVMLEDPEARCVKELKPQVLVDAILSHDTNGTTKDMAEHTIALGPGFCAGRDVDVVVETMRGHNLGRLIYEGYSARSQDIESSTVGVSANMEHLIFAPEEGTVDVLSTISLMVKKGEPLAQIHTPDGRTIEMKATIDGVLRGALHRGSKVKKDQKIADIHPTMGQEECFTISDKARCVAGSVLEAVMVWEHKRPKRRFFGRG</sequence>
<evidence type="ECO:0000313" key="2">
    <source>
        <dbReference type="Proteomes" id="UP000182412"/>
    </source>
</evidence>
<dbReference type="Proteomes" id="UP000182412">
    <property type="component" value="Unassembled WGS sequence"/>
</dbReference>
<dbReference type="AlphaFoldDB" id="A0A1H0QZZ7"/>
<accession>A0A1H0QZZ7</accession>
<dbReference type="EMBL" id="FNJQ01000010">
    <property type="protein sequence ID" value="SDP22834.1"/>
    <property type="molecule type" value="Genomic_DNA"/>
</dbReference>
<proteinExistence type="predicted"/>
<evidence type="ECO:0000313" key="1">
    <source>
        <dbReference type="EMBL" id="SDP22834.1"/>
    </source>
</evidence>
<reference evidence="1 2" key="1">
    <citation type="submission" date="2016-10" db="EMBL/GenBank/DDBJ databases">
        <authorList>
            <person name="de Groot N.N."/>
        </authorList>
    </citation>
    <scope>NUCLEOTIDE SEQUENCE [LARGE SCALE GENOMIC DNA]</scope>
    <source>
        <strain evidence="1 2">S137</strain>
    </source>
</reference>
<organism evidence="1 2">
    <name type="scientific">Selenomonas ruminantium</name>
    <dbReference type="NCBI Taxonomy" id="971"/>
    <lineage>
        <taxon>Bacteria</taxon>
        <taxon>Bacillati</taxon>
        <taxon>Bacillota</taxon>
        <taxon>Negativicutes</taxon>
        <taxon>Selenomonadales</taxon>
        <taxon>Selenomonadaceae</taxon>
        <taxon>Selenomonas</taxon>
    </lineage>
</organism>
<name>A0A1H0QZZ7_SELRU</name>
<dbReference type="InterPro" id="IPR017695">
    <property type="entry name" value="Se-dep_Mo_hydrolase_YqeB"/>
</dbReference>